<evidence type="ECO:0000313" key="2">
    <source>
        <dbReference type="Proteomes" id="UP000005326"/>
    </source>
</evidence>
<protein>
    <submittedName>
        <fullName evidence="1">Sporulation transcriptional regulator SpoIIID</fullName>
    </submittedName>
</protein>
<keyword evidence="2" id="KW-1185">Reference proteome</keyword>
<name>B0MPK9_9FIRM</name>
<sequence>MLSYERGDYVKAGTITVPDTKRERCVILGEYIIDNEATVRSTAKVYGISKSTVHQDVTVRLAKVDPHLAGKVKEVLQKNKDERHIRGGLATKLKYQNGSK</sequence>
<accession>B0MPK9</accession>
<reference evidence="1" key="2">
    <citation type="submission" date="2014-06" db="EMBL/GenBank/DDBJ databases">
        <title>Draft genome sequence of Eubacterium siraeum (DSM 15702).</title>
        <authorList>
            <person name="Sudarsanam P."/>
            <person name="Ley R."/>
            <person name="Guruge J."/>
            <person name="Turnbaugh P.J."/>
            <person name="Mahowald M."/>
            <person name="Liep D."/>
            <person name="Gordon J."/>
        </authorList>
    </citation>
    <scope>NUCLEOTIDE SEQUENCE</scope>
    <source>
        <strain evidence="1">DSM 15702</strain>
    </source>
</reference>
<dbReference type="Pfam" id="PF12116">
    <property type="entry name" value="SpoIIID"/>
    <property type="match status" value="1"/>
</dbReference>
<dbReference type="EMBL" id="ABCA03000049">
    <property type="protein sequence ID" value="EDS00355.1"/>
    <property type="molecule type" value="Genomic_DNA"/>
</dbReference>
<gene>
    <name evidence="1" type="primary">spoIIID</name>
    <name evidence="1" type="ORF">EUBSIR_01772</name>
</gene>
<organism evidence="1 2">
    <name type="scientific">[Eubacterium] siraeum DSM 15702</name>
    <dbReference type="NCBI Taxonomy" id="428128"/>
    <lineage>
        <taxon>Bacteria</taxon>
        <taxon>Bacillati</taxon>
        <taxon>Bacillota</taxon>
        <taxon>Clostridia</taxon>
        <taxon>Eubacteriales</taxon>
        <taxon>Oscillospiraceae</taxon>
        <taxon>Oscillospiraceae incertae sedis</taxon>
    </lineage>
</organism>
<evidence type="ECO:0000313" key="1">
    <source>
        <dbReference type="EMBL" id="EDS00355.1"/>
    </source>
</evidence>
<proteinExistence type="predicted"/>
<dbReference type="AlphaFoldDB" id="B0MPK9"/>
<dbReference type="InterPro" id="IPR014208">
    <property type="entry name" value="Spore_III_D"/>
</dbReference>
<reference evidence="1" key="1">
    <citation type="submission" date="2007-10" db="EMBL/GenBank/DDBJ databases">
        <authorList>
            <person name="Fulton L."/>
            <person name="Clifton S."/>
            <person name="Fulton B."/>
            <person name="Xu J."/>
            <person name="Minx P."/>
            <person name="Pepin K.H."/>
            <person name="Johnson M."/>
            <person name="Thiruvilangam P."/>
            <person name="Bhonagiri V."/>
            <person name="Nash W.E."/>
            <person name="Mardis E.R."/>
            <person name="Wilson R.K."/>
        </authorList>
    </citation>
    <scope>NUCLEOTIDE SEQUENCE [LARGE SCALE GENOMIC DNA]</scope>
    <source>
        <strain evidence="1">DSM 15702</strain>
    </source>
</reference>
<comment type="caution">
    <text evidence="1">The sequence shown here is derived from an EMBL/GenBank/DDBJ whole genome shotgun (WGS) entry which is preliminary data.</text>
</comment>
<dbReference type="Proteomes" id="UP000005326">
    <property type="component" value="Unassembled WGS sequence"/>
</dbReference>